<organism evidence="3 4">
    <name type="scientific">Asparagus officinalis</name>
    <name type="common">Garden asparagus</name>
    <dbReference type="NCBI Taxonomy" id="4686"/>
    <lineage>
        <taxon>Eukaryota</taxon>
        <taxon>Viridiplantae</taxon>
        <taxon>Streptophyta</taxon>
        <taxon>Embryophyta</taxon>
        <taxon>Tracheophyta</taxon>
        <taxon>Spermatophyta</taxon>
        <taxon>Magnoliopsida</taxon>
        <taxon>Liliopsida</taxon>
        <taxon>Asparagales</taxon>
        <taxon>Asparagaceae</taxon>
        <taxon>Asparagoideae</taxon>
        <taxon>Asparagus</taxon>
    </lineage>
</organism>
<protein>
    <submittedName>
        <fullName evidence="3">Uncharacterized protein</fullName>
    </submittedName>
</protein>
<feature type="chain" id="PRO_5024369398" evidence="2">
    <location>
        <begin position="24"/>
        <end position="162"/>
    </location>
</feature>
<reference evidence="4" key="1">
    <citation type="journal article" date="2017" name="Nat. Commun.">
        <title>The asparagus genome sheds light on the origin and evolution of a young Y chromosome.</title>
        <authorList>
            <person name="Harkess A."/>
            <person name="Zhou J."/>
            <person name="Xu C."/>
            <person name="Bowers J.E."/>
            <person name="Van der Hulst R."/>
            <person name="Ayyampalayam S."/>
            <person name="Mercati F."/>
            <person name="Riccardi P."/>
            <person name="McKain M.R."/>
            <person name="Kakrana A."/>
            <person name="Tang H."/>
            <person name="Ray J."/>
            <person name="Groenendijk J."/>
            <person name="Arikit S."/>
            <person name="Mathioni S.M."/>
            <person name="Nakano M."/>
            <person name="Shan H."/>
            <person name="Telgmann-Rauber A."/>
            <person name="Kanno A."/>
            <person name="Yue Z."/>
            <person name="Chen H."/>
            <person name="Li W."/>
            <person name="Chen Y."/>
            <person name="Xu X."/>
            <person name="Zhang Y."/>
            <person name="Luo S."/>
            <person name="Chen H."/>
            <person name="Gao J."/>
            <person name="Mao Z."/>
            <person name="Pires J.C."/>
            <person name="Luo M."/>
            <person name="Kudrna D."/>
            <person name="Wing R.A."/>
            <person name="Meyers B.C."/>
            <person name="Yi K."/>
            <person name="Kong H."/>
            <person name="Lavrijsen P."/>
            <person name="Sunseri F."/>
            <person name="Falavigna A."/>
            <person name="Ye Y."/>
            <person name="Leebens-Mack J.H."/>
            <person name="Chen G."/>
        </authorList>
    </citation>
    <scope>NUCLEOTIDE SEQUENCE [LARGE SCALE GENOMIC DNA]</scope>
    <source>
        <strain evidence="4">cv. DH0086</strain>
    </source>
</reference>
<dbReference type="AlphaFoldDB" id="A0A5P1EC90"/>
<dbReference type="EMBL" id="CM007387">
    <property type="protein sequence ID" value="ONK63478.1"/>
    <property type="molecule type" value="Genomic_DNA"/>
</dbReference>
<keyword evidence="4" id="KW-1185">Reference proteome</keyword>
<evidence type="ECO:0000313" key="4">
    <source>
        <dbReference type="Proteomes" id="UP000243459"/>
    </source>
</evidence>
<evidence type="ECO:0000256" key="1">
    <source>
        <dbReference type="SAM" id="MobiDB-lite"/>
    </source>
</evidence>
<proteinExistence type="predicted"/>
<feature type="compositionally biased region" description="Acidic residues" evidence="1">
    <location>
        <begin position="113"/>
        <end position="134"/>
    </location>
</feature>
<keyword evidence="2" id="KW-0732">Signal</keyword>
<sequence length="162" mass="17418">MRRRLTTGVYVLLLRLNLSDTSSLEDFLLGECESYTFMTYENPHGSASRLERSRACSGRRGEEDVGDGEDLVGAVVGELGISVERSRACLVNWRSVGIQVQQATRSRARLEEGGGDGAEEGEGDDEEGGEEAEAEGAAPKGDESGVELTEGHIAKEDPLDAR</sequence>
<accession>A0A5P1EC90</accession>
<feature type="signal peptide" evidence="2">
    <location>
        <begin position="1"/>
        <end position="23"/>
    </location>
</feature>
<feature type="compositionally biased region" description="Basic and acidic residues" evidence="1">
    <location>
        <begin position="149"/>
        <end position="162"/>
    </location>
</feature>
<dbReference type="Gramene" id="ONK63478">
    <property type="protein sequence ID" value="ONK63478"/>
    <property type="gene ID" value="A4U43_C07F15570"/>
</dbReference>
<evidence type="ECO:0000313" key="3">
    <source>
        <dbReference type="EMBL" id="ONK63478.1"/>
    </source>
</evidence>
<name>A0A5P1EC90_ASPOF</name>
<evidence type="ECO:0000256" key="2">
    <source>
        <dbReference type="SAM" id="SignalP"/>
    </source>
</evidence>
<gene>
    <name evidence="3" type="ORF">A4U43_C07F15570</name>
</gene>
<feature type="region of interest" description="Disordered" evidence="1">
    <location>
        <begin position="103"/>
        <end position="162"/>
    </location>
</feature>
<dbReference type="Proteomes" id="UP000243459">
    <property type="component" value="Chromosome 7"/>
</dbReference>